<dbReference type="InterPro" id="IPR041628">
    <property type="entry name" value="ChlI/MoxR_AAA_lid"/>
</dbReference>
<dbReference type="PANTHER" id="PTHR42759:SF5">
    <property type="entry name" value="METHANOL DEHYDROGENASE REGULATOR"/>
    <property type="match status" value="1"/>
</dbReference>
<accession>A0A2T0BIY9</accession>
<protein>
    <submittedName>
        <fullName evidence="3">ATPase family</fullName>
    </submittedName>
</protein>
<dbReference type="PANTHER" id="PTHR42759">
    <property type="entry name" value="MOXR FAMILY PROTEIN"/>
    <property type="match status" value="1"/>
</dbReference>
<dbReference type="SUPFAM" id="SSF52540">
    <property type="entry name" value="P-loop containing nucleoside triphosphate hydrolases"/>
    <property type="match status" value="1"/>
</dbReference>
<dbReference type="InterPro" id="IPR027417">
    <property type="entry name" value="P-loop_NTPase"/>
</dbReference>
<name>A0A2T0BIY9_9CLOT</name>
<feature type="domain" description="ATPase AAA-3" evidence="1">
    <location>
        <begin position="124"/>
        <end position="254"/>
    </location>
</feature>
<dbReference type="EMBL" id="PVXP01000043">
    <property type="protein sequence ID" value="PRR83840.1"/>
    <property type="molecule type" value="Genomic_DNA"/>
</dbReference>
<evidence type="ECO:0000259" key="2">
    <source>
        <dbReference type="Pfam" id="PF17863"/>
    </source>
</evidence>
<proteinExistence type="predicted"/>
<dbReference type="CDD" id="cd00009">
    <property type="entry name" value="AAA"/>
    <property type="match status" value="1"/>
</dbReference>
<dbReference type="Proteomes" id="UP000237798">
    <property type="component" value="Unassembled WGS sequence"/>
</dbReference>
<dbReference type="Pfam" id="PF17863">
    <property type="entry name" value="AAA_lid_2"/>
    <property type="match status" value="1"/>
</dbReference>
<comment type="caution">
    <text evidence="3">The sequence shown here is derived from an EMBL/GenBank/DDBJ whole genome shotgun (WGS) entry which is preliminary data.</text>
</comment>
<evidence type="ECO:0000313" key="4">
    <source>
        <dbReference type="Proteomes" id="UP000237798"/>
    </source>
</evidence>
<dbReference type="InterPro" id="IPR050764">
    <property type="entry name" value="CbbQ/NirQ/NorQ/GpvN"/>
</dbReference>
<dbReference type="Gene3D" id="1.10.8.80">
    <property type="entry name" value="Magnesium chelatase subunit I, C-Terminal domain"/>
    <property type="match status" value="1"/>
</dbReference>
<feature type="domain" description="ChlI/MoxR AAA lid" evidence="2">
    <location>
        <begin position="315"/>
        <end position="387"/>
    </location>
</feature>
<evidence type="ECO:0000313" key="3">
    <source>
        <dbReference type="EMBL" id="PRR83840.1"/>
    </source>
</evidence>
<dbReference type="GO" id="GO:0016887">
    <property type="term" value="F:ATP hydrolysis activity"/>
    <property type="evidence" value="ECO:0007669"/>
    <property type="project" value="InterPro"/>
</dbReference>
<sequence>MNLSQKACLLFCQFFRRGRYYISRESFCMVFISSCIECRLISPKLFYYNQKDILTFLKSKGGYFIYINIKGDFDMEGVNTLLKKDSFNNSRNILNHIIDNVSKVIIGKRKTTEIIVLALISGGHVLIEDIPGVGKTSLISALARSISCKFKRIQFTPDVMPSDITGFSIYNQKTGEFEFCPGAAMSNFVLADEINRASPKTQSSLLEVMEEKQITVDSHTYVLEEPFMVLATENPIEYLGTYPLPEAQIDRFLVRTSLGYPSPEDEMKVVSLGTKAKKSLKPVASGKDILKVRTDAEKIYVNDLVLNYIIKLCEATRTHPDIVIGSSPRGSIALYKMSKAYALYKGRDFVLPDDIKKMAPYVIPHRLVLSHKAKVRKQTDSQIFQDILEKIPVPIMKDTAE</sequence>
<dbReference type="GO" id="GO:0005524">
    <property type="term" value="F:ATP binding"/>
    <property type="evidence" value="ECO:0007669"/>
    <property type="project" value="InterPro"/>
</dbReference>
<keyword evidence="4" id="KW-1185">Reference proteome</keyword>
<evidence type="ECO:0000259" key="1">
    <source>
        <dbReference type="Pfam" id="PF07726"/>
    </source>
</evidence>
<reference evidence="3 4" key="1">
    <citation type="submission" date="2018-03" db="EMBL/GenBank/DDBJ databases">
        <title>Genome sequence of Clostridium luticellarii DSM 29923.</title>
        <authorList>
            <person name="Poehlein A."/>
            <person name="Daniel R."/>
        </authorList>
    </citation>
    <scope>NUCLEOTIDE SEQUENCE [LARGE SCALE GENOMIC DNA]</scope>
    <source>
        <strain evidence="3 4">DSM 29923</strain>
    </source>
</reference>
<dbReference type="Pfam" id="PF07726">
    <property type="entry name" value="AAA_3"/>
    <property type="match status" value="1"/>
</dbReference>
<dbReference type="InterPro" id="IPR011703">
    <property type="entry name" value="ATPase_AAA-3"/>
</dbReference>
<dbReference type="AlphaFoldDB" id="A0A2T0BIY9"/>
<gene>
    <name evidence="3" type="ORF">CLLU_25750</name>
</gene>
<organism evidence="3 4">
    <name type="scientific">Clostridium luticellarii</name>
    <dbReference type="NCBI Taxonomy" id="1691940"/>
    <lineage>
        <taxon>Bacteria</taxon>
        <taxon>Bacillati</taxon>
        <taxon>Bacillota</taxon>
        <taxon>Clostridia</taxon>
        <taxon>Eubacteriales</taxon>
        <taxon>Clostridiaceae</taxon>
        <taxon>Clostridium</taxon>
    </lineage>
</organism>
<dbReference type="Gene3D" id="3.40.50.300">
    <property type="entry name" value="P-loop containing nucleotide triphosphate hydrolases"/>
    <property type="match status" value="1"/>
</dbReference>